<dbReference type="InterPro" id="IPR002048">
    <property type="entry name" value="EF_hand_dom"/>
</dbReference>
<keyword evidence="12 17" id="KW-0472">Membrane</keyword>
<dbReference type="Gene3D" id="1.50.40.10">
    <property type="entry name" value="Mitochondrial carrier domain"/>
    <property type="match status" value="1"/>
</dbReference>
<evidence type="ECO:0000256" key="2">
    <source>
        <dbReference type="ARBA" id="ARBA00006375"/>
    </source>
</evidence>
<sequence>MRKYHHVEKDGENYMTPSDFVQKYLGLHTDPHYNPMTVELLAGVADQTKDGLISFQEFLAFESVLCAPDAMFIVAYQLFDKSGIAEVTFENVKEIFGQTIIHHHIPFNWNCEFIRLHFGHNRKKHLSYLEFTEFLQELQLEHARQAFAQKDKNKSGMITALDFSDIMVTIRSHMLTPFVEENLVSAAGGTVSHQVSFSYFNAFNSLLNNMELVRKVYSTIAGSRKDLEVTKEEFANAGNKFGQITPLEIDILFQLSDLFNATGRLTLTDIERIAPLEEGALPYNLAELQRQQSYSDTGRPIWLQAAESAYRFTLGSIAGAVGATAVYPIDLVKTRMQNQRSSFVGELMYKNSFDCFKKVLRYEGFFGLYRGLLPQLVGVAPEKAIKLTVNDFVRDKFTQKDGSIPLLAEIMAGGCAGGSQVIFTNPLEIVKIRLQVAGEISTGPKVSALTVLQDLGILGLYKGAKACFLRDIPFSAIYFPVYAHCKTLLADEQGHIGALQLLTAGAIAGVPAASLVTPADVIKTRLQVAARAGQTTYTGVIDCFRKILQEEGGRALWKGAGARVFRSSPQFGVTLVTYELLQRWLYVDFGGIKPAGAEPSPKTRISDLPPANPDHIGGYRLATATFAGIENKFGLYLPKFKSPGMGEAKSV</sequence>
<comment type="catalytic activity">
    <reaction evidence="15">
        <text>L-aspartate(in) + L-glutamate(out) + H(+)(out) = L-aspartate(out) + L-glutamate(in) + H(+)(in)</text>
        <dbReference type="Rhea" id="RHEA:70783"/>
        <dbReference type="ChEBI" id="CHEBI:15378"/>
        <dbReference type="ChEBI" id="CHEBI:29985"/>
        <dbReference type="ChEBI" id="CHEBI:29991"/>
    </reaction>
</comment>
<dbReference type="FunFam" id="1.10.238.10:FF:000064">
    <property type="entry name" value="calcium-binding mitochondrial carrier protein Aralar1 isoform X1"/>
    <property type="match status" value="1"/>
</dbReference>
<dbReference type="PANTHER" id="PTHR45678">
    <property type="entry name" value="MITOCHONDRIAL 2-OXODICARBOXYLATE CARRIER 1-RELATED"/>
    <property type="match status" value="1"/>
</dbReference>
<evidence type="ECO:0000256" key="15">
    <source>
        <dbReference type="ARBA" id="ARBA00047487"/>
    </source>
</evidence>
<dbReference type="GO" id="GO:0005509">
    <property type="term" value="F:calcium ion binding"/>
    <property type="evidence" value="ECO:0007669"/>
    <property type="project" value="InterPro"/>
</dbReference>
<dbReference type="PROSITE" id="PS50222">
    <property type="entry name" value="EF_HAND_2"/>
    <property type="match status" value="1"/>
</dbReference>
<dbReference type="SUPFAM" id="SSF103506">
    <property type="entry name" value="Mitochondrial carrier"/>
    <property type="match status" value="1"/>
</dbReference>
<dbReference type="GO" id="GO:0055085">
    <property type="term" value="P:transmembrane transport"/>
    <property type="evidence" value="ECO:0007669"/>
    <property type="project" value="InterPro"/>
</dbReference>
<dbReference type="Ensembl" id="ENSXETT00000077190">
    <property type="protein sequence ID" value="ENSXETP00000082317"/>
    <property type="gene ID" value="ENSXETG00000018810"/>
</dbReference>
<evidence type="ECO:0000256" key="17">
    <source>
        <dbReference type="PROSITE-ProRule" id="PRU00282"/>
    </source>
</evidence>
<comment type="subcellular location">
    <subcellularLocation>
        <location evidence="1">Mitochondrion inner membrane</location>
        <topology evidence="1">Multi-pass membrane protein</topology>
    </subcellularLocation>
</comment>
<dbReference type="SUPFAM" id="SSF47473">
    <property type="entry name" value="EF-hand"/>
    <property type="match status" value="2"/>
</dbReference>
<dbReference type="InterPro" id="IPR002067">
    <property type="entry name" value="MCP"/>
</dbReference>
<dbReference type="Pfam" id="PF00153">
    <property type="entry name" value="Mito_carr"/>
    <property type="match status" value="3"/>
</dbReference>
<dbReference type="InterPro" id="IPR011992">
    <property type="entry name" value="EF-hand-dom_pair"/>
</dbReference>
<dbReference type="InterPro" id="IPR023395">
    <property type="entry name" value="MCP_dom_sf"/>
</dbReference>
<keyword evidence="4 17" id="KW-0812">Transmembrane</keyword>
<comment type="catalytic activity">
    <reaction evidence="16">
        <text>3-sulfino-L-alanine(out) + L-glutamate(in) + H(+)(in) = 3-sulfino-L-alanine(in) + L-glutamate(out) + H(+)(out)</text>
        <dbReference type="Rhea" id="RHEA:70967"/>
        <dbReference type="ChEBI" id="CHEBI:15378"/>
        <dbReference type="ChEBI" id="CHEBI:29985"/>
        <dbReference type="ChEBI" id="CHEBI:61085"/>
    </reaction>
</comment>
<comment type="similarity">
    <text evidence="2">Belongs to the mitochondrial carrier (TC 2.A.29) family.</text>
</comment>
<comment type="subunit">
    <text evidence="14">Homodimer (via N-terminus).</text>
</comment>
<feature type="repeat" description="Solcar" evidence="17">
    <location>
        <begin position="306"/>
        <end position="396"/>
    </location>
</feature>
<name>A0A6I8RLI5_XENTR</name>
<protein>
    <submittedName>
        <fullName evidence="19">Solute carrier family 25 member 12</fullName>
    </submittedName>
</protein>
<evidence type="ECO:0000256" key="14">
    <source>
        <dbReference type="ARBA" id="ARBA00038674"/>
    </source>
</evidence>
<dbReference type="PROSITE" id="PS00018">
    <property type="entry name" value="EF_HAND_1"/>
    <property type="match status" value="1"/>
</dbReference>
<reference evidence="19" key="2">
    <citation type="submission" date="2020-05" db="UniProtKB">
        <authorList>
            <consortium name="Ensembl"/>
        </authorList>
    </citation>
    <scope>IDENTIFICATION</scope>
</reference>
<dbReference type="Bgee" id="ENSXETG00000018810">
    <property type="expression patterns" value="Expressed in skeletal muscle tissue and 13 other cell types or tissues"/>
</dbReference>
<feature type="domain" description="EF-hand" evidence="18">
    <location>
        <begin position="138"/>
        <end position="173"/>
    </location>
</feature>
<evidence type="ECO:0000256" key="8">
    <source>
        <dbReference type="ARBA" id="ARBA00022837"/>
    </source>
</evidence>
<dbReference type="GeneTree" id="ENSGT00940000155963"/>
<organism evidence="19">
    <name type="scientific">Xenopus tropicalis</name>
    <name type="common">Western clawed frog</name>
    <name type="synonym">Silurana tropicalis</name>
    <dbReference type="NCBI Taxonomy" id="8364"/>
    <lineage>
        <taxon>Eukaryota</taxon>
        <taxon>Metazoa</taxon>
        <taxon>Chordata</taxon>
        <taxon>Craniata</taxon>
        <taxon>Vertebrata</taxon>
        <taxon>Euteleostomi</taxon>
        <taxon>Amphibia</taxon>
        <taxon>Batrachia</taxon>
        <taxon>Anura</taxon>
        <taxon>Pipoidea</taxon>
        <taxon>Pipidae</taxon>
        <taxon>Xenopodinae</taxon>
        <taxon>Xenopus</taxon>
        <taxon>Silurana</taxon>
    </lineage>
</organism>
<evidence type="ECO:0000313" key="19">
    <source>
        <dbReference type="Ensembl" id="ENSXETP00000082317"/>
    </source>
</evidence>
<dbReference type="SMART" id="SM00054">
    <property type="entry name" value="EFh"/>
    <property type="match status" value="2"/>
</dbReference>
<evidence type="ECO:0000256" key="7">
    <source>
        <dbReference type="ARBA" id="ARBA00022792"/>
    </source>
</evidence>
<dbReference type="AlphaFoldDB" id="A0A6I8RLI5"/>
<evidence type="ECO:0000259" key="18">
    <source>
        <dbReference type="PROSITE" id="PS50222"/>
    </source>
</evidence>
<dbReference type="InterPro" id="IPR018108">
    <property type="entry name" value="MCP_transmembrane"/>
</dbReference>
<keyword evidence="8" id="KW-0106">Calcium</keyword>
<evidence type="ECO:0000256" key="5">
    <source>
        <dbReference type="ARBA" id="ARBA00022723"/>
    </source>
</evidence>
<keyword evidence="11" id="KW-0496">Mitochondrion</keyword>
<keyword evidence="10" id="KW-0007">Acetylation</keyword>
<gene>
    <name evidence="19" type="primary">slc25a12</name>
</gene>
<proteinExistence type="inferred from homology"/>
<keyword evidence="3" id="KW-0813">Transport</keyword>
<evidence type="ECO:0000256" key="11">
    <source>
        <dbReference type="ARBA" id="ARBA00023128"/>
    </source>
</evidence>
<comment type="catalytic activity">
    <reaction evidence="13">
        <text>3-sulfino-L-alanine(out) + L-aspartate(in) = 3-sulfino-L-alanine(in) + L-aspartate(out)</text>
        <dbReference type="Rhea" id="RHEA:70975"/>
        <dbReference type="ChEBI" id="CHEBI:29991"/>
        <dbReference type="ChEBI" id="CHEBI:61085"/>
    </reaction>
</comment>
<evidence type="ECO:0000256" key="9">
    <source>
        <dbReference type="ARBA" id="ARBA00022989"/>
    </source>
</evidence>
<dbReference type="GO" id="GO:0005743">
    <property type="term" value="C:mitochondrial inner membrane"/>
    <property type="evidence" value="ECO:0007669"/>
    <property type="project" value="UniProtKB-SubCell"/>
</dbReference>
<accession>A0A6I8RLI5</accession>
<dbReference type="GO" id="GO:0043490">
    <property type="term" value="P:malate-aspartate shuttle"/>
    <property type="evidence" value="ECO:0007669"/>
    <property type="project" value="UniProtKB-ARBA"/>
</dbReference>
<dbReference type="FunFam" id="1.50.40.10:FF:000004">
    <property type="entry name" value="Calcium-binding mitochondrial carrier protein Aralar1"/>
    <property type="match status" value="1"/>
</dbReference>
<keyword evidence="9" id="KW-1133">Transmembrane helix</keyword>
<dbReference type="Xenbase" id="XB-GENE-1002100">
    <property type="gene designation" value="slc25a12"/>
</dbReference>
<evidence type="ECO:0000256" key="16">
    <source>
        <dbReference type="ARBA" id="ARBA00048652"/>
    </source>
</evidence>
<dbReference type="PANTHER" id="PTHR45678:SF7">
    <property type="entry name" value="ELECTROGENIC ASPARTATE_GLUTAMATE ANTIPORTER SLC25A12, MITOCHONDRIAL"/>
    <property type="match status" value="1"/>
</dbReference>
<evidence type="ECO:0000256" key="1">
    <source>
        <dbReference type="ARBA" id="ARBA00004448"/>
    </source>
</evidence>
<keyword evidence="7" id="KW-0999">Mitochondrion inner membrane</keyword>
<evidence type="ECO:0000256" key="6">
    <source>
        <dbReference type="ARBA" id="ARBA00022737"/>
    </source>
</evidence>
<dbReference type="PROSITE" id="PS50920">
    <property type="entry name" value="SOLCAR"/>
    <property type="match status" value="3"/>
</dbReference>
<keyword evidence="5" id="KW-0479">Metal-binding</keyword>
<evidence type="ECO:0000256" key="4">
    <source>
        <dbReference type="ARBA" id="ARBA00022692"/>
    </source>
</evidence>
<reference evidence="19" key="1">
    <citation type="journal article" date="2010" name="Science">
        <title>The genome of the Western clawed frog Xenopus tropicalis.</title>
        <authorList>
            <person name="Hellsten U."/>
            <person name="Harland R.M."/>
            <person name="Gilchrist M.J."/>
            <person name="Hendrix D."/>
            <person name="Jurka J."/>
            <person name="Kapitonov V."/>
            <person name="Ovcharenko I."/>
            <person name="Putnam N.H."/>
            <person name="Shu S."/>
            <person name="Taher L."/>
            <person name="Blitz I.L."/>
            <person name="Blumberg B."/>
            <person name="Dichmann D.S."/>
            <person name="Dubchak I."/>
            <person name="Amaya E."/>
            <person name="Detter J.C."/>
            <person name="Fletcher R."/>
            <person name="Gerhard D.S."/>
            <person name="Goodstein D."/>
            <person name="Graves T."/>
            <person name="Grigoriev I.V."/>
            <person name="Grimwood J."/>
            <person name="Kawashima T."/>
            <person name="Lindquist E."/>
            <person name="Lucas S.M."/>
            <person name="Mead P.E."/>
            <person name="Mitros T."/>
            <person name="Ogino H."/>
            <person name="Ohta Y."/>
            <person name="Poliakov A.V."/>
            <person name="Pollet N."/>
            <person name="Robert J."/>
            <person name="Salamov A."/>
            <person name="Sater A.K."/>
            <person name="Schmutz J."/>
            <person name="Terry A."/>
            <person name="Vize P.D."/>
            <person name="Warren W.C."/>
            <person name="Wells D."/>
            <person name="Wills A."/>
            <person name="Wilson R.K."/>
            <person name="Zimmerman L.B."/>
            <person name="Zorn A.M."/>
            <person name="Grainger R."/>
            <person name="Grammer T."/>
            <person name="Khokha M.K."/>
            <person name="Richardson P.M."/>
            <person name="Rokhsar D.S."/>
        </authorList>
    </citation>
    <scope>NUCLEOTIDE SEQUENCE [LARGE SCALE GENOMIC DNA]</scope>
    <source>
        <strain evidence="19">Nigerian</strain>
    </source>
</reference>
<feature type="repeat" description="Solcar" evidence="17">
    <location>
        <begin position="404"/>
        <end position="488"/>
    </location>
</feature>
<dbReference type="InterPro" id="IPR018247">
    <property type="entry name" value="EF_Hand_1_Ca_BS"/>
</dbReference>
<feature type="repeat" description="Solcar" evidence="17">
    <location>
        <begin position="496"/>
        <end position="584"/>
    </location>
</feature>
<evidence type="ECO:0000256" key="12">
    <source>
        <dbReference type="ARBA" id="ARBA00023136"/>
    </source>
</evidence>
<dbReference type="InterPro" id="IPR051028">
    <property type="entry name" value="Mito_Solute_Carrier"/>
</dbReference>
<dbReference type="PRINTS" id="PR00926">
    <property type="entry name" value="MITOCARRIER"/>
</dbReference>
<keyword evidence="6" id="KW-0677">Repeat</keyword>
<evidence type="ECO:0000256" key="3">
    <source>
        <dbReference type="ARBA" id="ARBA00022448"/>
    </source>
</evidence>
<evidence type="ECO:0000256" key="10">
    <source>
        <dbReference type="ARBA" id="ARBA00022990"/>
    </source>
</evidence>
<evidence type="ECO:0000256" key="13">
    <source>
        <dbReference type="ARBA" id="ARBA00037019"/>
    </source>
</evidence>
<dbReference type="Gene3D" id="1.10.238.10">
    <property type="entry name" value="EF-hand"/>
    <property type="match status" value="2"/>
</dbReference>